<dbReference type="STRING" id="59895.A0A103YKG6"/>
<dbReference type="EMBL" id="LEKV01000997">
    <property type="protein sequence ID" value="KVI10806.1"/>
    <property type="molecule type" value="Genomic_DNA"/>
</dbReference>
<organism evidence="1 2">
    <name type="scientific">Cynara cardunculus var. scolymus</name>
    <name type="common">Globe artichoke</name>
    <name type="synonym">Cynara scolymus</name>
    <dbReference type="NCBI Taxonomy" id="59895"/>
    <lineage>
        <taxon>Eukaryota</taxon>
        <taxon>Viridiplantae</taxon>
        <taxon>Streptophyta</taxon>
        <taxon>Embryophyta</taxon>
        <taxon>Tracheophyta</taxon>
        <taxon>Spermatophyta</taxon>
        <taxon>Magnoliopsida</taxon>
        <taxon>eudicotyledons</taxon>
        <taxon>Gunneridae</taxon>
        <taxon>Pentapetalae</taxon>
        <taxon>asterids</taxon>
        <taxon>campanulids</taxon>
        <taxon>Asterales</taxon>
        <taxon>Asteraceae</taxon>
        <taxon>Carduoideae</taxon>
        <taxon>Cardueae</taxon>
        <taxon>Carduinae</taxon>
        <taxon>Cynara</taxon>
    </lineage>
</organism>
<accession>A0A103YKG6</accession>
<evidence type="ECO:0000313" key="2">
    <source>
        <dbReference type="Proteomes" id="UP000243975"/>
    </source>
</evidence>
<dbReference type="SUPFAM" id="SSF53756">
    <property type="entry name" value="UDP-Glycosyltransferase/glycogen phosphorylase"/>
    <property type="match status" value="1"/>
</dbReference>
<protein>
    <submittedName>
        <fullName evidence="1">Uncharacterized protein</fullName>
    </submittedName>
</protein>
<keyword evidence="2" id="KW-1185">Reference proteome</keyword>
<comment type="caution">
    <text evidence="1">The sequence shown here is derived from an EMBL/GenBank/DDBJ whole genome shotgun (WGS) entry which is preliminary data.</text>
</comment>
<dbReference type="Gene3D" id="3.40.50.11660">
    <property type="entry name" value="Glycosyl transferase family 10, C-terminal domain"/>
    <property type="match status" value="1"/>
</dbReference>
<dbReference type="Gramene" id="KVI10806">
    <property type="protein sequence ID" value="KVI10806"/>
    <property type="gene ID" value="Ccrd_010787"/>
</dbReference>
<proteinExistence type="predicted"/>
<evidence type="ECO:0000313" key="1">
    <source>
        <dbReference type="EMBL" id="KVI10806.1"/>
    </source>
</evidence>
<name>A0A103YKG6_CYNCS</name>
<dbReference type="UniPathway" id="UPA00378"/>
<dbReference type="InterPro" id="IPR038577">
    <property type="entry name" value="GT10-like_C_sf"/>
</dbReference>
<gene>
    <name evidence="1" type="ORF">Ccrd_010787</name>
</gene>
<feature type="non-terminal residue" evidence="1">
    <location>
        <position position="124"/>
    </location>
</feature>
<dbReference type="AlphaFoldDB" id="A0A103YKG6"/>
<sequence length="124" mass="13668">MILDQGAIDLLIKEEFQNVGGYLIDVQSNCSCIHLNYAARNFHLQALKQLKSSNVKIDSYCSCLGNRNGNGTTPVVVGAPIIQYFALSPGSILHVKELTDVELVVKTMKQLAENLIAYNDSLRQ</sequence>
<dbReference type="Proteomes" id="UP000243975">
    <property type="component" value="Unassembled WGS sequence"/>
</dbReference>
<reference evidence="1 2" key="1">
    <citation type="journal article" date="2016" name="Sci. Rep.">
        <title>The genome sequence of the outbreeding globe artichoke constructed de novo incorporating a phase-aware low-pass sequencing strategy of F1 progeny.</title>
        <authorList>
            <person name="Scaglione D."/>
            <person name="Reyes-Chin-Wo S."/>
            <person name="Acquadro A."/>
            <person name="Froenicke L."/>
            <person name="Portis E."/>
            <person name="Beitel C."/>
            <person name="Tirone M."/>
            <person name="Mauro R."/>
            <person name="Lo Monaco A."/>
            <person name="Mauromicale G."/>
            <person name="Faccioli P."/>
            <person name="Cattivelli L."/>
            <person name="Rieseberg L."/>
            <person name="Michelmore R."/>
            <person name="Lanteri S."/>
        </authorList>
    </citation>
    <scope>NUCLEOTIDE SEQUENCE [LARGE SCALE GENOMIC DNA]</scope>
    <source>
        <strain evidence="1">2C</strain>
    </source>
</reference>